<evidence type="ECO:0000259" key="1">
    <source>
        <dbReference type="Pfam" id="PF01425"/>
    </source>
</evidence>
<evidence type="ECO:0000313" key="3">
    <source>
        <dbReference type="Proteomes" id="UP000192601"/>
    </source>
</evidence>
<dbReference type="PANTHER" id="PTHR11895">
    <property type="entry name" value="TRANSAMIDASE"/>
    <property type="match status" value="1"/>
</dbReference>
<protein>
    <submittedName>
        <fullName evidence="2">Amidase</fullName>
    </submittedName>
</protein>
<dbReference type="EMBL" id="MVIJ01000004">
    <property type="protein sequence ID" value="ORB75501.1"/>
    <property type="molecule type" value="Genomic_DNA"/>
</dbReference>
<dbReference type="Pfam" id="PF01425">
    <property type="entry name" value="Amidase"/>
    <property type="match status" value="1"/>
</dbReference>
<dbReference type="AlphaFoldDB" id="A0A1X0KJL6"/>
<dbReference type="PROSITE" id="PS00571">
    <property type="entry name" value="AMIDASES"/>
    <property type="match status" value="1"/>
</dbReference>
<gene>
    <name evidence="2" type="ORF">BST44_04310</name>
</gene>
<dbReference type="PANTHER" id="PTHR11895:SF170">
    <property type="entry name" value="AMIDASE"/>
    <property type="match status" value="1"/>
</dbReference>
<dbReference type="GO" id="GO:0003824">
    <property type="term" value="F:catalytic activity"/>
    <property type="evidence" value="ECO:0007669"/>
    <property type="project" value="InterPro"/>
</dbReference>
<dbReference type="NCBIfam" id="NF005565">
    <property type="entry name" value="PRK07235.1"/>
    <property type="match status" value="1"/>
</dbReference>
<evidence type="ECO:0000313" key="2">
    <source>
        <dbReference type="EMBL" id="ORB75501.1"/>
    </source>
</evidence>
<dbReference type="RefSeq" id="WP_083175401.1">
    <property type="nucleotide sequence ID" value="NZ_MVIJ01000004.1"/>
</dbReference>
<dbReference type="Gene3D" id="3.90.1300.10">
    <property type="entry name" value="Amidase signature (AS) domain"/>
    <property type="match status" value="1"/>
</dbReference>
<dbReference type="Gene3D" id="1.10.20.60">
    <property type="entry name" value="Glu-tRNAGln amidotransferase C subunit, N-terminal domain"/>
    <property type="match status" value="1"/>
</dbReference>
<accession>A0A1X0KJL6</accession>
<feature type="domain" description="Amidase" evidence="1">
    <location>
        <begin position="82"/>
        <end position="491"/>
    </location>
</feature>
<proteinExistence type="predicted"/>
<dbReference type="InterPro" id="IPR000120">
    <property type="entry name" value="Amidase"/>
</dbReference>
<dbReference type="SUPFAM" id="SSF75304">
    <property type="entry name" value="Amidase signature (AS) enzymes"/>
    <property type="match status" value="1"/>
</dbReference>
<dbReference type="InterPro" id="IPR020556">
    <property type="entry name" value="Amidase_CS"/>
</dbReference>
<reference evidence="2 3" key="1">
    <citation type="submission" date="2017-02" db="EMBL/GenBank/DDBJ databases">
        <title>The new phylogeny of genus Mycobacterium.</title>
        <authorList>
            <person name="Tortoli E."/>
            <person name="Trovato A."/>
            <person name="Cirillo D.M."/>
        </authorList>
    </citation>
    <scope>NUCLEOTIDE SEQUENCE [LARGE SCALE GENOMIC DNA]</scope>
    <source>
        <strain evidence="2 3">DSM 43992</strain>
    </source>
</reference>
<organism evidence="2 3">
    <name type="scientific">Mycobacterium scrofulaceum</name>
    <dbReference type="NCBI Taxonomy" id="1783"/>
    <lineage>
        <taxon>Bacteria</taxon>
        <taxon>Bacillati</taxon>
        <taxon>Actinomycetota</taxon>
        <taxon>Actinomycetes</taxon>
        <taxon>Mycobacteriales</taxon>
        <taxon>Mycobacteriaceae</taxon>
        <taxon>Mycobacterium</taxon>
    </lineage>
</organism>
<name>A0A1X0KJL6_MYCSC</name>
<sequence length="514" mass="54268">MTIVRPSAEDLANAAEHFGFHLDADAQRQYLAAVGHTLKSYDVVDELYDKNVRTAPPERRYRFPEPGTNPLGAWYLHADISSGAEGPLSGRRVVIKDNIAVAGIPMMNGSRSVEGFVPDRDATVVERLMAAGATIAGKSVCEDLCCSGSSFTSASGPVRNPWDITRETGGSSSGSGALVAAGEVELALGGDQGGSIRVPASLCGIVGHKPTHGLVPYTGAFPIDRTIDHLGPMTRTVADAALLLTILAGSDGRDPRQSSESIGGDYRTALTADVSGLRVGILSEGFAQPGSMPEVDELVRSAVHRFTELGCAVEEISVPWHRDAWHVFTVIFTDGPTHQMLDGNGYGVGVEGFYDPELMAHFAKQRARTADQLASTVKAMALCGHYDLKTRGGASYAKARELLPEVRAAYDAALGRYDVLALPTVPRTAEKLPDGGRDNVELIQRALGTLVNTGPFDITGHPAISVPAGVVDGLPAGIMFVGKRFDDATVLRVAHSFESLRGGFPVAPRATAAS</sequence>
<dbReference type="Proteomes" id="UP000192601">
    <property type="component" value="Unassembled WGS sequence"/>
</dbReference>
<dbReference type="InterPro" id="IPR036928">
    <property type="entry name" value="AS_sf"/>
</dbReference>
<dbReference type="InterPro" id="IPR023631">
    <property type="entry name" value="Amidase_dom"/>
</dbReference>
<dbReference type="STRING" id="1783.BST44_04310"/>
<keyword evidence="3" id="KW-1185">Reference proteome</keyword>
<comment type="caution">
    <text evidence="2">The sequence shown here is derived from an EMBL/GenBank/DDBJ whole genome shotgun (WGS) entry which is preliminary data.</text>
</comment>
<dbReference type="OrthoDB" id="182039at2"/>